<comment type="caution">
    <text evidence="2">The sequence shown here is derived from an EMBL/GenBank/DDBJ whole genome shotgun (WGS) entry which is preliminary data.</text>
</comment>
<keyword evidence="1" id="KW-0732">Signal</keyword>
<dbReference type="SUPFAM" id="SSF50969">
    <property type="entry name" value="YVTN repeat-like/Quinoprotein amine dehydrogenase"/>
    <property type="match status" value="1"/>
</dbReference>
<feature type="chain" id="PRO_5040981058" description="ATP-binding protein" evidence="1">
    <location>
        <begin position="25"/>
        <end position="276"/>
    </location>
</feature>
<accession>A0A9X0HN83</accession>
<evidence type="ECO:0000313" key="2">
    <source>
        <dbReference type="EMBL" id="KUG09122.1"/>
    </source>
</evidence>
<evidence type="ECO:0000313" key="3">
    <source>
        <dbReference type="Proteomes" id="UP000054223"/>
    </source>
</evidence>
<organism evidence="2 3">
    <name type="scientific">Solirubrum puertoriconensis</name>
    <dbReference type="NCBI Taxonomy" id="1751427"/>
    <lineage>
        <taxon>Bacteria</taxon>
        <taxon>Pseudomonadati</taxon>
        <taxon>Bacteroidota</taxon>
        <taxon>Cytophagia</taxon>
        <taxon>Cytophagales</taxon>
    </lineage>
</organism>
<proteinExistence type="predicted"/>
<sequence length="276" mass="30910">MSKASKLWVLALGIGLIFQHACWAQNKDIGQLIANNKGYVSNAYPKSNLIQSFSVMEPGIVLTPVFGGIYMAGWNKWLIKPSVNNKIQSINYCRADSIIQFIALDSTKASLYFVDNVNNETVIKSVATLERGIYDLKAISSGLIWIWGQKSGKWTLWRYASSKLREIYSTNQVIVDVDIINSDNIILATANSIITVGVYRKPVEIINTTSHIDGLALHHDGTLFVSTHQGVVQYLSPESDSDAEVITYGIHGRLKRFKNKLYILWKENNTVLELNI</sequence>
<dbReference type="Proteomes" id="UP000054223">
    <property type="component" value="Unassembled WGS sequence"/>
</dbReference>
<feature type="signal peptide" evidence="1">
    <location>
        <begin position="1"/>
        <end position="24"/>
    </location>
</feature>
<name>A0A9X0HN83_SOLP1</name>
<evidence type="ECO:0000256" key="1">
    <source>
        <dbReference type="SAM" id="SignalP"/>
    </source>
</evidence>
<gene>
    <name evidence="2" type="ORF">ASU33_20100</name>
</gene>
<evidence type="ECO:0008006" key="4">
    <source>
        <dbReference type="Google" id="ProtNLM"/>
    </source>
</evidence>
<dbReference type="AlphaFoldDB" id="A0A9X0HN83"/>
<protein>
    <recommendedName>
        <fullName evidence="4">ATP-binding protein</fullName>
    </recommendedName>
</protein>
<reference evidence="2 3" key="1">
    <citation type="submission" date="2015-11" db="EMBL/GenBank/DDBJ databases">
        <title>Solirubrum puertoriconensis gen. nov. an environmental bacteria isolated in Puerto Rico.</title>
        <authorList>
            <person name="Cuebas-Irizarry M.F."/>
            <person name="Montalvo-Rodriguez R."/>
        </authorList>
    </citation>
    <scope>NUCLEOTIDE SEQUENCE [LARGE SCALE GENOMIC DNA]</scope>
    <source>
        <strain evidence="2 3">MC1A</strain>
    </source>
</reference>
<dbReference type="InterPro" id="IPR011044">
    <property type="entry name" value="Quino_amine_DH_bsu"/>
</dbReference>
<dbReference type="RefSeq" id="WP_059068628.1">
    <property type="nucleotide sequence ID" value="NZ_LNAL01000005.1"/>
</dbReference>
<dbReference type="EMBL" id="LNAL01000005">
    <property type="protein sequence ID" value="KUG09122.1"/>
    <property type="molecule type" value="Genomic_DNA"/>
</dbReference>
<keyword evidence="3" id="KW-1185">Reference proteome</keyword>